<feature type="domain" description="Xylose isomerase-like TIM barrel" evidence="1">
    <location>
        <begin position="50"/>
        <end position="276"/>
    </location>
</feature>
<keyword evidence="3" id="KW-1185">Reference proteome</keyword>
<dbReference type="InterPro" id="IPR013022">
    <property type="entry name" value="Xyl_isomerase-like_TIM-brl"/>
</dbReference>
<dbReference type="Pfam" id="PF01261">
    <property type="entry name" value="AP_endonuc_2"/>
    <property type="match status" value="1"/>
</dbReference>
<organism evidence="2 3">
    <name type="scientific">Ulvibacterium marinum</name>
    <dbReference type="NCBI Taxonomy" id="2419782"/>
    <lineage>
        <taxon>Bacteria</taxon>
        <taxon>Pseudomonadati</taxon>
        <taxon>Bacteroidota</taxon>
        <taxon>Flavobacteriia</taxon>
        <taxon>Flavobacteriales</taxon>
        <taxon>Flavobacteriaceae</taxon>
        <taxon>Ulvibacterium</taxon>
    </lineage>
</organism>
<accession>A0A3B0C1L4</accession>
<dbReference type="PANTHER" id="PTHR12110:SF41">
    <property type="entry name" value="INOSOSE DEHYDRATASE"/>
    <property type="match status" value="1"/>
</dbReference>
<dbReference type="OrthoDB" id="9798407at2"/>
<dbReference type="AlphaFoldDB" id="A0A3B0C1L4"/>
<protein>
    <submittedName>
        <fullName evidence="2">Sugar phosphate isomerase/epimerase</fullName>
    </submittedName>
</protein>
<proteinExistence type="predicted"/>
<reference evidence="2 3" key="1">
    <citation type="submission" date="2018-10" db="EMBL/GenBank/DDBJ databases">
        <title>Ulvibacterium marinum gen. nov., sp. nov., a novel marine bacterium of the family Flavobacteriaceae, isolated from a culture of the green alga Ulva prolifera.</title>
        <authorList>
            <person name="Zhang Z."/>
        </authorList>
    </citation>
    <scope>NUCLEOTIDE SEQUENCE [LARGE SCALE GENOMIC DNA]</scope>
    <source>
        <strain evidence="2 3">CCMM003</strain>
    </source>
</reference>
<dbReference type="InterPro" id="IPR050312">
    <property type="entry name" value="IolE/XylAMocC-like"/>
</dbReference>
<dbReference type="InterPro" id="IPR036237">
    <property type="entry name" value="Xyl_isomerase-like_sf"/>
</dbReference>
<dbReference type="GO" id="GO:0016853">
    <property type="term" value="F:isomerase activity"/>
    <property type="evidence" value="ECO:0007669"/>
    <property type="project" value="UniProtKB-KW"/>
</dbReference>
<name>A0A3B0C1L4_9FLAO</name>
<sequence length="282" mass="32414">MFIEDESSRVVEQVPPSLEYLRSLDEPEIGLQIYSLRNVFPNDVPGTFAKIKSWGIHNLEDGNDGTYGYTMEEYKGMLAKNDLKIVSVSAPFEELQNSPETVIKRAKEYGAKYAVCFWIPHNDTIFTIKETKLALDVFNKAGKKLEDEGITLAYHPHGYEFRPHNGELLMDYMIKNSDHFDFEMDVYWFAHPGEDPVAWLRKYPKEFKLMHLKDCKKGVKGNQNGTSDVETNVVLGTGQIDIEAIVKEAKKMDIDYMFIEDESSRSVEQISPSFEYLKGLRK</sequence>
<comment type="caution">
    <text evidence="2">The sequence shown here is derived from an EMBL/GenBank/DDBJ whole genome shotgun (WGS) entry which is preliminary data.</text>
</comment>
<dbReference type="Proteomes" id="UP000276603">
    <property type="component" value="Unassembled WGS sequence"/>
</dbReference>
<gene>
    <name evidence="2" type="ORF">D7Z94_21820</name>
</gene>
<evidence type="ECO:0000313" key="2">
    <source>
        <dbReference type="EMBL" id="RKN78149.1"/>
    </source>
</evidence>
<keyword evidence="2" id="KW-0413">Isomerase</keyword>
<dbReference type="PANTHER" id="PTHR12110">
    <property type="entry name" value="HYDROXYPYRUVATE ISOMERASE"/>
    <property type="match status" value="1"/>
</dbReference>
<evidence type="ECO:0000259" key="1">
    <source>
        <dbReference type="Pfam" id="PF01261"/>
    </source>
</evidence>
<dbReference type="Gene3D" id="3.20.20.150">
    <property type="entry name" value="Divalent-metal-dependent TIM barrel enzymes"/>
    <property type="match status" value="1"/>
</dbReference>
<dbReference type="EMBL" id="RBCJ01000005">
    <property type="protein sequence ID" value="RKN78149.1"/>
    <property type="molecule type" value="Genomic_DNA"/>
</dbReference>
<dbReference type="SUPFAM" id="SSF51658">
    <property type="entry name" value="Xylose isomerase-like"/>
    <property type="match status" value="1"/>
</dbReference>
<evidence type="ECO:0000313" key="3">
    <source>
        <dbReference type="Proteomes" id="UP000276603"/>
    </source>
</evidence>